<protein>
    <recommendedName>
        <fullName evidence="3">Transmembrane protein 186</fullName>
    </recommendedName>
</protein>
<evidence type="ECO:0000256" key="8">
    <source>
        <dbReference type="ARBA" id="ARBA00023136"/>
    </source>
</evidence>
<dbReference type="PANTHER" id="PTHR13603:SF1">
    <property type="entry name" value="TRANSMEMBRANE PROTEIN 186"/>
    <property type="match status" value="1"/>
</dbReference>
<dbReference type="InterPro" id="IPR026571">
    <property type="entry name" value="Tmem186"/>
</dbReference>
<reference evidence="9" key="1">
    <citation type="submission" date="2015-12" db="EMBL/GenBank/DDBJ databases">
        <title>De novo transcriptome assembly of four potential Pierce s Disease insect vectors from Arizona vineyards.</title>
        <authorList>
            <person name="Tassone E.E."/>
        </authorList>
    </citation>
    <scope>NUCLEOTIDE SEQUENCE</scope>
</reference>
<gene>
    <name evidence="9" type="ORF">g.32296</name>
</gene>
<keyword evidence="4" id="KW-0812">Transmembrane</keyword>
<keyword evidence="8" id="KW-0472">Membrane</keyword>
<keyword evidence="5" id="KW-0999">Mitochondrion inner membrane</keyword>
<proteinExistence type="inferred from homology"/>
<dbReference type="AlphaFoldDB" id="A0A1B6CRG8"/>
<evidence type="ECO:0000256" key="2">
    <source>
        <dbReference type="ARBA" id="ARBA00007020"/>
    </source>
</evidence>
<dbReference type="PANTHER" id="PTHR13603">
    <property type="entry name" value="TRANSMEMBRANE PROTEIN 186"/>
    <property type="match status" value="1"/>
</dbReference>
<accession>A0A1B6CRG8</accession>
<dbReference type="EMBL" id="GEDC01021290">
    <property type="protein sequence ID" value="JAS16008.1"/>
    <property type="molecule type" value="Transcribed_RNA"/>
</dbReference>
<evidence type="ECO:0000256" key="6">
    <source>
        <dbReference type="ARBA" id="ARBA00022989"/>
    </source>
</evidence>
<evidence type="ECO:0000256" key="7">
    <source>
        <dbReference type="ARBA" id="ARBA00023128"/>
    </source>
</evidence>
<keyword evidence="6" id="KW-1133">Transmembrane helix</keyword>
<comment type="subcellular location">
    <subcellularLocation>
        <location evidence="1">Mitochondrion inner membrane</location>
        <topology evidence="1">Multi-pass membrane protein</topology>
    </subcellularLocation>
</comment>
<evidence type="ECO:0000256" key="5">
    <source>
        <dbReference type="ARBA" id="ARBA00022792"/>
    </source>
</evidence>
<evidence type="ECO:0000313" key="9">
    <source>
        <dbReference type="EMBL" id="JAS16008.1"/>
    </source>
</evidence>
<evidence type="ECO:0000256" key="3">
    <source>
        <dbReference type="ARBA" id="ARBA00014604"/>
    </source>
</evidence>
<dbReference type="GO" id="GO:0005743">
    <property type="term" value="C:mitochondrial inner membrane"/>
    <property type="evidence" value="ECO:0007669"/>
    <property type="project" value="UniProtKB-SubCell"/>
</dbReference>
<organism evidence="9">
    <name type="scientific">Clastoptera arizonana</name>
    <name type="common">Arizona spittle bug</name>
    <dbReference type="NCBI Taxonomy" id="38151"/>
    <lineage>
        <taxon>Eukaryota</taxon>
        <taxon>Metazoa</taxon>
        <taxon>Ecdysozoa</taxon>
        <taxon>Arthropoda</taxon>
        <taxon>Hexapoda</taxon>
        <taxon>Insecta</taxon>
        <taxon>Pterygota</taxon>
        <taxon>Neoptera</taxon>
        <taxon>Paraneoptera</taxon>
        <taxon>Hemiptera</taxon>
        <taxon>Auchenorrhyncha</taxon>
        <taxon>Cercopoidea</taxon>
        <taxon>Clastopteridae</taxon>
        <taxon>Clastoptera</taxon>
    </lineage>
</organism>
<sequence length="211" mass="24328">MALQFSFISKRVCFRLVNFLKYNNSQLRGLGFTNSSLEKNVDKIIDNNASKVENKYTVVYRNPKILIGVAINSFKWPQTLLTAAVIPITTVLYFIDVLTPSQSIVTSTLGLSLTAFLYSSGLPFCDNIGFIYLSEDEKTVKFSYLTFWGKRVDVERPIEDFLYFSEHHKRWTDQFYKTVSLYSIGKDYKLFIIGAQIIDKNKFIKIFGDVK</sequence>
<name>A0A1B6CRG8_9HEMI</name>
<keyword evidence="7" id="KW-0496">Mitochondrion</keyword>
<comment type="similarity">
    <text evidence="2">Belongs to the TMEM186 family.</text>
</comment>
<evidence type="ECO:0000256" key="4">
    <source>
        <dbReference type="ARBA" id="ARBA00022692"/>
    </source>
</evidence>
<evidence type="ECO:0000256" key="1">
    <source>
        <dbReference type="ARBA" id="ARBA00004448"/>
    </source>
</evidence>